<evidence type="ECO:0000313" key="15">
    <source>
        <dbReference type="Proteomes" id="UP000807469"/>
    </source>
</evidence>
<keyword evidence="11" id="KW-0503">Monooxygenase</keyword>
<organism evidence="14 15">
    <name type="scientific">Pholiota conissans</name>
    <dbReference type="NCBI Taxonomy" id="109636"/>
    <lineage>
        <taxon>Eukaryota</taxon>
        <taxon>Fungi</taxon>
        <taxon>Dikarya</taxon>
        <taxon>Basidiomycota</taxon>
        <taxon>Agaricomycotina</taxon>
        <taxon>Agaricomycetes</taxon>
        <taxon>Agaricomycetidae</taxon>
        <taxon>Agaricales</taxon>
        <taxon>Agaricineae</taxon>
        <taxon>Strophariaceae</taxon>
        <taxon>Pholiota</taxon>
    </lineage>
</organism>
<dbReference type="GO" id="GO:0016020">
    <property type="term" value="C:membrane"/>
    <property type="evidence" value="ECO:0007669"/>
    <property type="project" value="UniProtKB-SubCell"/>
</dbReference>
<comment type="similarity">
    <text evidence="4">Belongs to the cytochrome P450 family.</text>
</comment>
<keyword evidence="8" id="KW-1133">Transmembrane helix</keyword>
<feature type="binding site" description="axial binding residue" evidence="13">
    <location>
        <position position="484"/>
    </location>
    <ligand>
        <name>heme</name>
        <dbReference type="ChEBI" id="CHEBI:30413"/>
    </ligand>
    <ligandPart>
        <name>Fe</name>
        <dbReference type="ChEBI" id="CHEBI:18248"/>
    </ligandPart>
</feature>
<keyword evidence="6" id="KW-0812">Transmembrane</keyword>
<gene>
    <name evidence="14" type="ORF">BDN70DRAFT_874863</name>
</gene>
<evidence type="ECO:0000256" key="1">
    <source>
        <dbReference type="ARBA" id="ARBA00001971"/>
    </source>
</evidence>
<dbReference type="EMBL" id="MU155164">
    <property type="protein sequence ID" value="KAF9482522.1"/>
    <property type="molecule type" value="Genomic_DNA"/>
</dbReference>
<protein>
    <submittedName>
        <fullName evidence="14">Cytochrome P450</fullName>
    </submittedName>
</protein>
<comment type="subcellular location">
    <subcellularLocation>
        <location evidence="2">Membrane</location>
    </subcellularLocation>
</comment>
<dbReference type="PRINTS" id="PR00465">
    <property type="entry name" value="EP450IV"/>
</dbReference>
<dbReference type="AlphaFoldDB" id="A0A9P5Z7Q2"/>
<evidence type="ECO:0000256" key="2">
    <source>
        <dbReference type="ARBA" id="ARBA00004370"/>
    </source>
</evidence>
<evidence type="ECO:0000256" key="6">
    <source>
        <dbReference type="ARBA" id="ARBA00022692"/>
    </source>
</evidence>
<dbReference type="GO" id="GO:0016705">
    <property type="term" value="F:oxidoreductase activity, acting on paired donors, with incorporation or reduction of molecular oxygen"/>
    <property type="evidence" value="ECO:0007669"/>
    <property type="project" value="InterPro"/>
</dbReference>
<evidence type="ECO:0000256" key="3">
    <source>
        <dbReference type="ARBA" id="ARBA00004721"/>
    </source>
</evidence>
<comment type="caution">
    <text evidence="14">The sequence shown here is derived from an EMBL/GenBank/DDBJ whole genome shotgun (WGS) entry which is preliminary data.</text>
</comment>
<keyword evidence="9" id="KW-0560">Oxidoreductase</keyword>
<evidence type="ECO:0000256" key="5">
    <source>
        <dbReference type="ARBA" id="ARBA00022617"/>
    </source>
</evidence>
<keyword evidence="12" id="KW-0472">Membrane</keyword>
<dbReference type="InterPro" id="IPR002403">
    <property type="entry name" value="Cyt_P450_E_grp-IV"/>
</dbReference>
<keyword evidence="7 13" id="KW-0479">Metal-binding</keyword>
<proteinExistence type="inferred from homology"/>
<dbReference type="CDD" id="cd11069">
    <property type="entry name" value="CYP_FUM15-like"/>
    <property type="match status" value="1"/>
</dbReference>
<keyword evidence="10 13" id="KW-0408">Iron</keyword>
<dbReference type="Gene3D" id="1.10.630.10">
    <property type="entry name" value="Cytochrome P450"/>
    <property type="match status" value="1"/>
</dbReference>
<evidence type="ECO:0000256" key="7">
    <source>
        <dbReference type="ARBA" id="ARBA00022723"/>
    </source>
</evidence>
<dbReference type="GO" id="GO:0005506">
    <property type="term" value="F:iron ion binding"/>
    <property type="evidence" value="ECO:0007669"/>
    <property type="project" value="InterPro"/>
</dbReference>
<dbReference type="InterPro" id="IPR001128">
    <property type="entry name" value="Cyt_P450"/>
</dbReference>
<dbReference type="PANTHER" id="PTHR24305:SF166">
    <property type="entry name" value="CYTOCHROME P450 12A4, MITOCHONDRIAL-RELATED"/>
    <property type="match status" value="1"/>
</dbReference>
<comment type="pathway">
    <text evidence="3">Secondary metabolite biosynthesis; terpenoid biosynthesis.</text>
</comment>
<dbReference type="PRINTS" id="PR00385">
    <property type="entry name" value="P450"/>
</dbReference>
<keyword evidence="15" id="KW-1185">Reference proteome</keyword>
<evidence type="ECO:0000256" key="8">
    <source>
        <dbReference type="ARBA" id="ARBA00022989"/>
    </source>
</evidence>
<comment type="cofactor">
    <cofactor evidence="1 13">
        <name>heme</name>
        <dbReference type="ChEBI" id="CHEBI:30413"/>
    </cofactor>
</comment>
<evidence type="ECO:0000256" key="9">
    <source>
        <dbReference type="ARBA" id="ARBA00023002"/>
    </source>
</evidence>
<name>A0A9P5Z7Q2_9AGAR</name>
<dbReference type="GO" id="GO:0004497">
    <property type="term" value="F:monooxygenase activity"/>
    <property type="evidence" value="ECO:0007669"/>
    <property type="project" value="UniProtKB-KW"/>
</dbReference>
<evidence type="ECO:0000256" key="13">
    <source>
        <dbReference type="PIRSR" id="PIRSR602403-1"/>
    </source>
</evidence>
<dbReference type="InterPro" id="IPR050121">
    <property type="entry name" value="Cytochrome_P450_monoxygenase"/>
</dbReference>
<dbReference type="Proteomes" id="UP000807469">
    <property type="component" value="Unassembled WGS sequence"/>
</dbReference>
<dbReference type="InterPro" id="IPR036396">
    <property type="entry name" value="Cyt_P450_sf"/>
</dbReference>
<keyword evidence="5 13" id="KW-0349">Heme</keyword>
<evidence type="ECO:0000256" key="12">
    <source>
        <dbReference type="ARBA" id="ARBA00023136"/>
    </source>
</evidence>
<evidence type="ECO:0000313" key="14">
    <source>
        <dbReference type="EMBL" id="KAF9482522.1"/>
    </source>
</evidence>
<sequence length="543" mass="61236">MFGLLVRAAVLCALLWAIWKVLRYRVLRSPLDNIPGPPAKSFWRGSFPQFYNTNGWRFHKEIAERYGDVVKITALFGESQLYVSDPKALHHILVKDQEIFEPSAFIAMNRLTFGEGILATIGDQHRKQRKMLNPVFSIVHMREIVPVFYDVTYKLRDTILKKVTDGPQEIDMMSWMTRTALELISQSGLGYSFDPLTDDDVPHPYTLAAKQLIPAVFGLRFVNTYFNWLFTLGPAKFRRFVVEILPIKKVQDMKSVVDVLHNTSVDILKVKKKALKEGDEAMARQIGQGKDLMSILLRANMAASRDDSLTESELLGQMTSLVFAAMDTTSTALSRTLDLLSNNQDAQDALRTEITEARKANGGDLDYDELVSLPYLDAICRETLRLHPPIPVVRRTTLQDVVIPITSPIKGVNGQEIRELHIPANTDVSVGVMIGNRNPELWGPDAEEWKPERWLNPLPDTVINARIPGVYSNLLTFISGSRSCIGFKFSQLEMKVVLSVLVESFRFYPSKKDIFWRMTGITSPVVIGDDTGAQLPIVVERVA</sequence>
<dbReference type="SUPFAM" id="SSF48264">
    <property type="entry name" value="Cytochrome P450"/>
    <property type="match status" value="1"/>
</dbReference>
<dbReference type="PANTHER" id="PTHR24305">
    <property type="entry name" value="CYTOCHROME P450"/>
    <property type="match status" value="1"/>
</dbReference>
<accession>A0A9P5Z7Q2</accession>
<dbReference type="GO" id="GO:0020037">
    <property type="term" value="F:heme binding"/>
    <property type="evidence" value="ECO:0007669"/>
    <property type="project" value="InterPro"/>
</dbReference>
<dbReference type="Pfam" id="PF00067">
    <property type="entry name" value="p450"/>
    <property type="match status" value="1"/>
</dbReference>
<evidence type="ECO:0000256" key="11">
    <source>
        <dbReference type="ARBA" id="ARBA00023033"/>
    </source>
</evidence>
<reference evidence="14" key="1">
    <citation type="submission" date="2020-11" db="EMBL/GenBank/DDBJ databases">
        <authorList>
            <consortium name="DOE Joint Genome Institute"/>
            <person name="Ahrendt S."/>
            <person name="Riley R."/>
            <person name="Andreopoulos W."/>
            <person name="Labutti K."/>
            <person name="Pangilinan J."/>
            <person name="Ruiz-Duenas F.J."/>
            <person name="Barrasa J.M."/>
            <person name="Sanchez-Garcia M."/>
            <person name="Camarero S."/>
            <person name="Miyauchi S."/>
            <person name="Serrano A."/>
            <person name="Linde D."/>
            <person name="Babiker R."/>
            <person name="Drula E."/>
            <person name="Ayuso-Fernandez I."/>
            <person name="Pacheco R."/>
            <person name="Padilla G."/>
            <person name="Ferreira P."/>
            <person name="Barriuso J."/>
            <person name="Kellner H."/>
            <person name="Castanera R."/>
            <person name="Alfaro M."/>
            <person name="Ramirez L."/>
            <person name="Pisabarro A.G."/>
            <person name="Kuo A."/>
            <person name="Tritt A."/>
            <person name="Lipzen A."/>
            <person name="He G."/>
            <person name="Yan M."/>
            <person name="Ng V."/>
            <person name="Cullen D."/>
            <person name="Martin F."/>
            <person name="Rosso M.-N."/>
            <person name="Henrissat B."/>
            <person name="Hibbett D."/>
            <person name="Martinez A.T."/>
            <person name="Grigoriev I.V."/>
        </authorList>
    </citation>
    <scope>NUCLEOTIDE SEQUENCE</scope>
    <source>
        <strain evidence="14">CIRM-BRFM 674</strain>
    </source>
</reference>
<dbReference type="OrthoDB" id="1470350at2759"/>
<evidence type="ECO:0000256" key="10">
    <source>
        <dbReference type="ARBA" id="ARBA00023004"/>
    </source>
</evidence>
<evidence type="ECO:0000256" key="4">
    <source>
        <dbReference type="ARBA" id="ARBA00010617"/>
    </source>
</evidence>